<gene>
    <name evidence="1" type="ORF">ID47_07765</name>
</gene>
<accession>A0A077AYC5</accession>
<sequence length="103" mass="11761">MRGIKLSENAIPELCILNMVSRNDCCVHCSPLLLEAMEHRDFFDNLVLEGLKFQTSVELTKVLLYSALNEFRISRPHDGYLEAINIPPDNKLHFLMAENKANS</sequence>
<evidence type="ECO:0000313" key="1">
    <source>
        <dbReference type="EMBL" id="AIK96638.1"/>
    </source>
</evidence>
<keyword evidence="2" id="KW-1185">Reference proteome</keyword>
<dbReference type="KEGG" id="paca:ID47_07765"/>
<dbReference type="Proteomes" id="UP000028926">
    <property type="component" value="Chromosome"/>
</dbReference>
<organism evidence="1 2">
    <name type="scientific">Candidatus Odyssella acanthamoebae</name>
    <dbReference type="NCBI Taxonomy" id="91604"/>
    <lineage>
        <taxon>Bacteria</taxon>
        <taxon>Pseudomonadati</taxon>
        <taxon>Pseudomonadota</taxon>
        <taxon>Alphaproteobacteria</taxon>
        <taxon>Holosporales</taxon>
        <taxon>Candidatus Paracaedibacteraceae</taxon>
        <taxon>Candidatus Odyssella</taxon>
    </lineage>
</organism>
<dbReference type="AlphaFoldDB" id="A0A077AYC5"/>
<dbReference type="HOGENOM" id="CLU_2258617_0_0_5"/>
<proteinExistence type="predicted"/>
<dbReference type="eggNOG" id="ENOG5031BG5">
    <property type="taxonomic scope" value="Bacteria"/>
</dbReference>
<evidence type="ECO:0000313" key="2">
    <source>
        <dbReference type="Proteomes" id="UP000028926"/>
    </source>
</evidence>
<name>A0A077AYC5_9PROT</name>
<reference evidence="1 2" key="1">
    <citation type="submission" date="2014-07" db="EMBL/GenBank/DDBJ databases">
        <title>Comparative genomic insights into amoeba endosymbionts belonging to the families of Holosporaceae and Candidatus Midichloriaceae within Rickettsiales.</title>
        <authorList>
            <person name="Wang Z."/>
            <person name="Wu M."/>
        </authorList>
    </citation>
    <scope>NUCLEOTIDE SEQUENCE [LARGE SCALE GENOMIC DNA]</scope>
    <source>
        <strain evidence="1">PRA3</strain>
    </source>
</reference>
<dbReference type="EMBL" id="CP008941">
    <property type="protein sequence ID" value="AIK96638.1"/>
    <property type="molecule type" value="Genomic_DNA"/>
</dbReference>
<protein>
    <submittedName>
        <fullName evidence="1">Uncharacterized protein</fullName>
    </submittedName>
</protein>
<dbReference type="STRING" id="91604.ID47_07765"/>